<dbReference type="Proteomes" id="UP000245124">
    <property type="component" value="Unassembled WGS sequence"/>
</dbReference>
<evidence type="ECO:0000313" key="5">
    <source>
        <dbReference type="EMBL" id="GBG20137.1"/>
    </source>
</evidence>
<dbReference type="EC" id="2.3.1.31" evidence="2"/>
<comment type="caution">
    <text evidence="2">Lacks conserved residue(s) required for the propagation of feature annotation.</text>
</comment>
<dbReference type="SUPFAM" id="SSF53474">
    <property type="entry name" value="alpha/beta-Hydrolases"/>
    <property type="match status" value="1"/>
</dbReference>
<name>A0A2R5FMY4_NOSCO</name>
<sequence length="350" mass="38800">MIYSDFISPQTQFYQLTVPFQLEGGETLTGVQVAYRTWGQLNAQGDNGVLICHALTGSADADDWWKPLFGSGKAFNPEHDFIVCSNILGSCYGTTGPTTINPTTGKPYGVSFPEITIRDMVHLQAVLLEYLGVQSLRLVIGGSLGGMQALEWALLYPEKVKAIAPIAVSGRHSAWCIGLSETQRQAIYADPNWQGGNYTLDAPPNQGLAVARMMAMSTYRSWDSFTIRFGRQYDASEQFAITSYLQHQGQKLTERFDANTYITLTHVMDRHDVARDRTVPNLSGYESVLRSIQQPTLVVAIDSDILYPPVEQQELANLIPNAQLAWLKSTHGHDAFLIDMDALNEILISF</sequence>
<keyword evidence="2" id="KW-0012">Acyltransferase</keyword>
<feature type="domain" description="AB hydrolase-1" evidence="4">
    <location>
        <begin position="49"/>
        <end position="337"/>
    </location>
</feature>
<dbReference type="NCBIfam" id="TIGR01392">
    <property type="entry name" value="homoserO_Ac_trn"/>
    <property type="match status" value="1"/>
</dbReference>
<keyword evidence="2" id="KW-0028">Amino-acid biosynthesis</keyword>
<keyword evidence="6" id="KW-1185">Reference proteome</keyword>
<evidence type="ECO:0000313" key="6">
    <source>
        <dbReference type="Proteomes" id="UP000245124"/>
    </source>
</evidence>
<dbReference type="PANTHER" id="PTHR32268:SF11">
    <property type="entry name" value="HOMOSERINE O-ACETYLTRANSFERASE"/>
    <property type="match status" value="1"/>
</dbReference>
<dbReference type="InterPro" id="IPR029058">
    <property type="entry name" value="AB_hydrolase_fold"/>
</dbReference>
<comment type="pathway">
    <text evidence="2">Amino-acid biosynthesis; L-methionine biosynthesis via de novo pathway; O-acetyl-L-homoserine from L-homoserine: step 1/1.</text>
</comment>
<accession>A0A2R5FMY4</accession>
<comment type="catalytic activity">
    <reaction evidence="2">
        <text>L-homoserine + acetyl-CoA = O-acetyl-L-homoserine + CoA</text>
        <dbReference type="Rhea" id="RHEA:13701"/>
        <dbReference type="ChEBI" id="CHEBI:57287"/>
        <dbReference type="ChEBI" id="CHEBI:57288"/>
        <dbReference type="ChEBI" id="CHEBI:57476"/>
        <dbReference type="ChEBI" id="CHEBI:57716"/>
        <dbReference type="EC" id="2.3.1.31"/>
    </reaction>
</comment>
<dbReference type="OrthoDB" id="9800754at2"/>
<comment type="subcellular location">
    <subcellularLocation>
        <location evidence="2">Cytoplasm</location>
    </subcellularLocation>
</comment>
<proteinExistence type="inferred from homology"/>
<dbReference type="Pfam" id="PF00561">
    <property type="entry name" value="Abhydrolase_1"/>
    <property type="match status" value="1"/>
</dbReference>
<dbReference type="HAMAP" id="MF_00296">
    <property type="entry name" value="MetX_acyltransf"/>
    <property type="match status" value="1"/>
</dbReference>
<feature type="active site" evidence="2 3">
    <location>
        <position position="304"/>
    </location>
</feature>
<organism evidence="5 6">
    <name type="scientific">Nostoc commune NIES-4072</name>
    <dbReference type="NCBI Taxonomy" id="2005467"/>
    <lineage>
        <taxon>Bacteria</taxon>
        <taxon>Bacillati</taxon>
        <taxon>Cyanobacteriota</taxon>
        <taxon>Cyanophyceae</taxon>
        <taxon>Nostocales</taxon>
        <taxon>Nostocaceae</taxon>
        <taxon>Nostoc</taxon>
    </lineage>
</organism>
<dbReference type="GO" id="GO:0005737">
    <property type="term" value="C:cytoplasm"/>
    <property type="evidence" value="ECO:0007669"/>
    <property type="project" value="UniProtKB-SubCell"/>
</dbReference>
<dbReference type="InterPro" id="IPR000073">
    <property type="entry name" value="AB_hydrolase_1"/>
</dbReference>
<dbReference type="RefSeq" id="WP_109009878.1">
    <property type="nucleotide sequence ID" value="NZ_BDUD01000001.1"/>
</dbReference>
<reference evidence="5 6" key="1">
    <citation type="submission" date="2017-06" db="EMBL/GenBank/DDBJ databases">
        <title>Genome sequencing of cyanobaciteial culture collection at National Institute for Environmental Studies (NIES).</title>
        <authorList>
            <person name="Hirose Y."/>
            <person name="Shimura Y."/>
            <person name="Fujisawa T."/>
            <person name="Nakamura Y."/>
            <person name="Kawachi M."/>
        </authorList>
    </citation>
    <scope>NUCLEOTIDE SEQUENCE [LARGE SCALE GENOMIC DNA]</scope>
    <source>
        <strain evidence="5 6">NIES-4072</strain>
    </source>
</reference>
<dbReference type="GO" id="GO:0009086">
    <property type="term" value="P:methionine biosynthetic process"/>
    <property type="evidence" value="ECO:0007669"/>
    <property type="project" value="UniProtKB-UniRule"/>
</dbReference>
<evidence type="ECO:0000256" key="1">
    <source>
        <dbReference type="ARBA" id="ARBA00022679"/>
    </source>
</evidence>
<comment type="caution">
    <text evidence="5">The sequence shown here is derived from an EMBL/GenBank/DDBJ whole genome shotgun (WGS) entry which is preliminary data.</text>
</comment>
<evidence type="ECO:0000256" key="2">
    <source>
        <dbReference type="HAMAP-Rule" id="MF_00296"/>
    </source>
</evidence>
<dbReference type="Gene3D" id="3.40.50.1820">
    <property type="entry name" value="alpha/beta hydrolase"/>
    <property type="match status" value="1"/>
</dbReference>
<feature type="active site" evidence="2 3">
    <location>
        <position position="333"/>
    </location>
</feature>
<dbReference type="NCBIfam" id="NF001209">
    <property type="entry name" value="PRK00175.1"/>
    <property type="match status" value="1"/>
</dbReference>
<keyword evidence="2" id="KW-0963">Cytoplasm</keyword>
<evidence type="ECO:0000256" key="3">
    <source>
        <dbReference type="PIRSR" id="PIRSR000443-1"/>
    </source>
</evidence>
<dbReference type="GO" id="GO:0004414">
    <property type="term" value="F:homoserine O-acetyltransferase activity"/>
    <property type="evidence" value="ECO:0007669"/>
    <property type="project" value="UniProtKB-UniRule"/>
</dbReference>
<dbReference type="AlphaFoldDB" id="A0A2R5FMY4"/>
<gene>
    <name evidence="2" type="primary">metXA</name>
    <name evidence="5" type="ORF">NIES4072_38110</name>
</gene>
<keyword evidence="1 2" id="KW-0808">Transferase</keyword>
<evidence type="ECO:0000259" key="4">
    <source>
        <dbReference type="Pfam" id="PF00561"/>
    </source>
</evidence>
<dbReference type="EMBL" id="BDUD01000001">
    <property type="protein sequence ID" value="GBG20137.1"/>
    <property type="molecule type" value="Genomic_DNA"/>
</dbReference>
<feature type="active site" description="Nucleophile" evidence="2 3">
    <location>
        <position position="143"/>
    </location>
</feature>
<comment type="function">
    <text evidence="2">Transfers an acetyl group from acetyl-CoA to L-homoserine, forming acetyl-L-homoserine.</text>
</comment>
<dbReference type="PANTHER" id="PTHR32268">
    <property type="entry name" value="HOMOSERINE O-ACETYLTRANSFERASE"/>
    <property type="match status" value="1"/>
</dbReference>
<keyword evidence="2" id="KW-0486">Methionine biosynthesis</keyword>
<dbReference type="InterPro" id="IPR008220">
    <property type="entry name" value="HAT_MetX-like"/>
</dbReference>
<feature type="binding site" evidence="2">
    <location>
        <position position="212"/>
    </location>
    <ligand>
        <name>substrate</name>
    </ligand>
</feature>
<protein>
    <recommendedName>
        <fullName evidence="2">Homoserine O-acetyltransferase</fullName>
        <shortName evidence="2">HAT</shortName>
        <ecNumber evidence="2">2.3.1.31</ecNumber>
    </recommendedName>
    <alternativeName>
        <fullName evidence="2">Homoserine transacetylase</fullName>
        <shortName evidence="2">HTA</shortName>
    </alternativeName>
</protein>
<comment type="similarity">
    <text evidence="2">Belongs to the AB hydrolase superfamily. MetX family.</text>
</comment>
<dbReference type="PIRSF" id="PIRSF000443">
    <property type="entry name" value="Homoser_Ac_trans"/>
    <property type="match status" value="1"/>
</dbReference>
<dbReference type="GO" id="GO:0009092">
    <property type="term" value="P:homoserine metabolic process"/>
    <property type="evidence" value="ECO:0007669"/>
    <property type="project" value="TreeGrafter"/>
</dbReference>
<dbReference type="UniPathway" id="UPA00051">
    <property type="reaction ID" value="UER00074"/>
</dbReference>
<comment type="subunit">
    <text evidence="2">Homodimer.</text>
</comment>
<feature type="binding site" evidence="2">
    <location>
        <position position="334"/>
    </location>
    <ligand>
        <name>substrate</name>
    </ligand>
</feature>